<name>A0A3P4B698_9BURK</name>
<dbReference type="UniPathway" id="UPA00906">
    <property type="reaction ID" value="UER00895"/>
</dbReference>
<organism evidence="16 17">
    <name type="scientific">Pigmentiphaga humi</name>
    <dbReference type="NCBI Taxonomy" id="2478468"/>
    <lineage>
        <taxon>Bacteria</taxon>
        <taxon>Pseudomonadati</taxon>
        <taxon>Pseudomonadota</taxon>
        <taxon>Betaproteobacteria</taxon>
        <taxon>Burkholderiales</taxon>
        <taxon>Alcaligenaceae</taxon>
        <taxon>Pigmentiphaga</taxon>
    </lineage>
</organism>
<comment type="pathway">
    <text evidence="2 12">Aminoacyl-tRNA biosynthesis; selenocysteinyl-tRNA(Sec) biosynthesis; L-seryl-tRNA(Sec) from L-serine and tRNA(Sec): step 1/1.</text>
</comment>
<evidence type="ECO:0000256" key="4">
    <source>
        <dbReference type="ARBA" id="ARBA00022490"/>
    </source>
</evidence>
<dbReference type="PRINTS" id="PR00981">
    <property type="entry name" value="TRNASYNTHSER"/>
</dbReference>
<comment type="subcellular location">
    <subcellularLocation>
        <location evidence="1 12">Cytoplasm</location>
    </subcellularLocation>
</comment>
<dbReference type="PANTHER" id="PTHR43697">
    <property type="entry name" value="SERYL-TRNA SYNTHETASE"/>
    <property type="match status" value="1"/>
</dbReference>
<keyword evidence="7 12" id="KW-0067">ATP-binding</keyword>
<evidence type="ECO:0000256" key="8">
    <source>
        <dbReference type="ARBA" id="ARBA00022917"/>
    </source>
</evidence>
<dbReference type="GO" id="GO:0005524">
    <property type="term" value="F:ATP binding"/>
    <property type="evidence" value="ECO:0007669"/>
    <property type="project" value="UniProtKB-UniRule"/>
</dbReference>
<dbReference type="InterPro" id="IPR042103">
    <property type="entry name" value="SerRS_1_N_sf"/>
</dbReference>
<dbReference type="EMBL" id="UWPJ01000027">
    <property type="protein sequence ID" value="VCU71602.1"/>
    <property type="molecule type" value="Genomic_DNA"/>
</dbReference>
<evidence type="ECO:0000256" key="9">
    <source>
        <dbReference type="ARBA" id="ARBA00023146"/>
    </source>
</evidence>
<dbReference type="CDD" id="cd00770">
    <property type="entry name" value="SerRS_core"/>
    <property type="match status" value="1"/>
</dbReference>
<evidence type="ECO:0000256" key="10">
    <source>
        <dbReference type="ARBA" id="ARBA00047929"/>
    </source>
</evidence>
<evidence type="ECO:0000256" key="11">
    <source>
        <dbReference type="ARBA" id="ARBA00048823"/>
    </source>
</evidence>
<dbReference type="OrthoDB" id="9804647at2"/>
<evidence type="ECO:0000313" key="17">
    <source>
        <dbReference type="Proteomes" id="UP000277294"/>
    </source>
</evidence>
<comment type="subunit">
    <text evidence="12">Homodimer. The tRNA molecule binds across the dimer.</text>
</comment>
<evidence type="ECO:0000313" key="16">
    <source>
        <dbReference type="EMBL" id="VCU71602.1"/>
    </source>
</evidence>
<dbReference type="InterPro" id="IPR002314">
    <property type="entry name" value="aa-tRNA-synt_IIb"/>
</dbReference>
<dbReference type="SUPFAM" id="SSF46589">
    <property type="entry name" value="tRNA-binding arm"/>
    <property type="match status" value="1"/>
</dbReference>
<evidence type="ECO:0000256" key="5">
    <source>
        <dbReference type="ARBA" id="ARBA00022598"/>
    </source>
</evidence>
<dbReference type="PANTHER" id="PTHR43697:SF1">
    <property type="entry name" value="SERINE--TRNA LIGASE"/>
    <property type="match status" value="1"/>
</dbReference>
<dbReference type="HAMAP" id="MF_00176">
    <property type="entry name" value="Ser_tRNA_synth_type1"/>
    <property type="match status" value="1"/>
</dbReference>
<comment type="similarity">
    <text evidence="3 12">Belongs to the class-II aminoacyl-tRNA synthetase family. Type-1 seryl-tRNA synthetase subfamily.</text>
</comment>
<evidence type="ECO:0000256" key="13">
    <source>
        <dbReference type="PIRSR" id="PIRSR001529-1"/>
    </source>
</evidence>
<dbReference type="InterPro" id="IPR002317">
    <property type="entry name" value="Ser-tRNA-ligase_type_1"/>
</dbReference>
<dbReference type="PIRSF" id="PIRSF001529">
    <property type="entry name" value="Ser-tRNA-synth_IIa"/>
    <property type="match status" value="1"/>
</dbReference>
<comment type="caution">
    <text evidence="12">Lacks conserved residue(s) required for the propagation of feature annotation.</text>
</comment>
<feature type="binding site" evidence="12 13">
    <location>
        <position position="301"/>
    </location>
    <ligand>
        <name>L-serine</name>
        <dbReference type="ChEBI" id="CHEBI:33384"/>
    </ligand>
</feature>
<evidence type="ECO:0000259" key="15">
    <source>
        <dbReference type="PROSITE" id="PS50862"/>
    </source>
</evidence>
<feature type="binding site" evidence="13">
    <location>
        <position position="278"/>
    </location>
    <ligand>
        <name>L-serine</name>
        <dbReference type="ChEBI" id="CHEBI:33384"/>
    </ligand>
</feature>
<evidence type="ECO:0000256" key="7">
    <source>
        <dbReference type="ARBA" id="ARBA00022840"/>
    </source>
</evidence>
<keyword evidence="6 12" id="KW-0547">Nucleotide-binding</keyword>
<proteinExistence type="inferred from homology"/>
<protein>
    <recommendedName>
        <fullName evidence="12">Serine--tRNA ligase</fullName>
        <ecNumber evidence="12">6.1.1.11</ecNumber>
    </recommendedName>
    <alternativeName>
        <fullName evidence="12">Seryl-tRNA synthetase</fullName>
        <shortName evidence="12">SerRS</shortName>
    </alternativeName>
    <alternativeName>
        <fullName evidence="12">Seryl-tRNA(Ser/Sec) synthetase</fullName>
    </alternativeName>
</protein>
<feature type="binding site" evidence="12">
    <location>
        <position position="400"/>
    </location>
    <ligand>
        <name>L-serine</name>
        <dbReference type="ChEBI" id="CHEBI:33384"/>
    </ligand>
</feature>
<dbReference type="AlphaFoldDB" id="A0A3P4B698"/>
<dbReference type="InterPro" id="IPR010978">
    <property type="entry name" value="tRNA-bd_arm"/>
</dbReference>
<gene>
    <name evidence="12 16" type="primary">serS</name>
    <name evidence="16" type="ORF">PIGHUM_03687</name>
</gene>
<dbReference type="InterPro" id="IPR033729">
    <property type="entry name" value="SerRS_core"/>
</dbReference>
<keyword evidence="9 12" id="KW-0030">Aminoacyl-tRNA synthetase</keyword>
<accession>A0A3P4B698</accession>
<feature type="binding site" evidence="13">
    <location>
        <position position="247"/>
    </location>
    <ligand>
        <name>L-serine</name>
        <dbReference type="ChEBI" id="CHEBI:33384"/>
    </ligand>
</feature>
<keyword evidence="8 12" id="KW-0648">Protein biosynthesis</keyword>
<comment type="catalytic activity">
    <reaction evidence="11 12">
        <text>tRNA(Ser) + L-serine + ATP = L-seryl-tRNA(Ser) + AMP + diphosphate + H(+)</text>
        <dbReference type="Rhea" id="RHEA:12292"/>
        <dbReference type="Rhea" id="RHEA-COMP:9669"/>
        <dbReference type="Rhea" id="RHEA-COMP:9703"/>
        <dbReference type="ChEBI" id="CHEBI:15378"/>
        <dbReference type="ChEBI" id="CHEBI:30616"/>
        <dbReference type="ChEBI" id="CHEBI:33019"/>
        <dbReference type="ChEBI" id="CHEBI:33384"/>
        <dbReference type="ChEBI" id="CHEBI:78442"/>
        <dbReference type="ChEBI" id="CHEBI:78533"/>
        <dbReference type="ChEBI" id="CHEBI:456215"/>
        <dbReference type="EC" id="6.1.1.11"/>
    </reaction>
</comment>
<evidence type="ECO:0000256" key="14">
    <source>
        <dbReference type="PIRSR" id="PIRSR001529-2"/>
    </source>
</evidence>
<dbReference type="SUPFAM" id="SSF55681">
    <property type="entry name" value="Class II aaRS and biotin synthetases"/>
    <property type="match status" value="1"/>
</dbReference>
<dbReference type="GO" id="GO:0016260">
    <property type="term" value="P:selenocysteine biosynthetic process"/>
    <property type="evidence" value="ECO:0007669"/>
    <property type="project" value="UniProtKB-UniRule"/>
</dbReference>
<feature type="binding site" evidence="12 14">
    <location>
        <begin position="278"/>
        <end position="280"/>
    </location>
    <ligand>
        <name>ATP</name>
        <dbReference type="ChEBI" id="CHEBI:30616"/>
    </ligand>
</feature>
<dbReference type="EC" id="6.1.1.11" evidence="12"/>
<dbReference type="GO" id="GO:0006434">
    <property type="term" value="P:seryl-tRNA aminoacylation"/>
    <property type="evidence" value="ECO:0007669"/>
    <property type="project" value="UniProtKB-UniRule"/>
</dbReference>
<feature type="binding site" evidence="12 14">
    <location>
        <begin position="365"/>
        <end position="368"/>
    </location>
    <ligand>
        <name>ATP</name>
        <dbReference type="ChEBI" id="CHEBI:30616"/>
    </ligand>
</feature>
<keyword evidence="4 12" id="KW-0963">Cytoplasm</keyword>
<dbReference type="Pfam" id="PF00587">
    <property type="entry name" value="tRNA-synt_2b"/>
    <property type="match status" value="1"/>
</dbReference>
<evidence type="ECO:0000256" key="6">
    <source>
        <dbReference type="ARBA" id="ARBA00022741"/>
    </source>
</evidence>
<keyword evidence="17" id="KW-1185">Reference proteome</keyword>
<feature type="binding site" evidence="13">
    <location>
        <position position="398"/>
    </location>
    <ligand>
        <name>L-serine</name>
        <dbReference type="ChEBI" id="CHEBI:33384"/>
    </ligand>
</feature>
<dbReference type="NCBIfam" id="TIGR00414">
    <property type="entry name" value="serS"/>
    <property type="match status" value="1"/>
</dbReference>
<evidence type="ECO:0000256" key="2">
    <source>
        <dbReference type="ARBA" id="ARBA00005045"/>
    </source>
</evidence>
<reference evidence="16 17" key="1">
    <citation type="submission" date="2018-10" db="EMBL/GenBank/DDBJ databases">
        <authorList>
            <person name="Criscuolo A."/>
        </authorList>
    </citation>
    <scope>NUCLEOTIDE SEQUENCE [LARGE SCALE GENOMIC DNA]</scope>
    <source>
        <strain evidence="16">DnA1</strain>
    </source>
</reference>
<dbReference type="PROSITE" id="PS50862">
    <property type="entry name" value="AA_TRNA_LIGASE_II"/>
    <property type="match status" value="1"/>
</dbReference>
<dbReference type="RefSeq" id="WP_124081192.1">
    <property type="nucleotide sequence ID" value="NZ_UWPJ01000027.1"/>
</dbReference>
<dbReference type="Gene3D" id="3.30.930.10">
    <property type="entry name" value="Bira Bifunctional Protein, Domain 2"/>
    <property type="match status" value="1"/>
</dbReference>
<dbReference type="Pfam" id="PF02403">
    <property type="entry name" value="Seryl_tRNA_N"/>
    <property type="match status" value="1"/>
</dbReference>
<dbReference type="InterPro" id="IPR006195">
    <property type="entry name" value="aa-tRNA-synth_II"/>
</dbReference>
<dbReference type="Proteomes" id="UP000277294">
    <property type="component" value="Unassembled WGS sequence"/>
</dbReference>
<keyword evidence="5 12" id="KW-0436">Ligase</keyword>
<dbReference type="InterPro" id="IPR015866">
    <property type="entry name" value="Ser-tRNA-synth_1_N"/>
</dbReference>
<evidence type="ECO:0000256" key="12">
    <source>
        <dbReference type="HAMAP-Rule" id="MF_00176"/>
    </source>
</evidence>
<evidence type="ECO:0000256" key="3">
    <source>
        <dbReference type="ARBA" id="ARBA00010728"/>
    </source>
</evidence>
<comment type="catalytic activity">
    <reaction evidence="10 12">
        <text>tRNA(Sec) + L-serine + ATP = L-seryl-tRNA(Sec) + AMP + diphosphate + H(+)</text>
        <dbReference type="Rhea" id="RHEA:42580"/>
        <dbReference type="Rhea" id="RHEA-COMP:9742"/>
        <dbReference type="Rhea" id="RHEA-COMP:10128"/>
        <dbReference type="ChEBI" id="CHEBI:15378"/>
        <dbReference type="ChEBI" id="CHEBI:30616"/>
        <dbReference type="ChEBI" id="CHEBI:33019"/>
        <dbReference type="ChEBI" id="CHEBI:33384"/>
        <dbReference type="ChEBI" id="CHEBI:78442"/>
        <dbReference type="ChEBI" id="CHEBI:78533"/>
        <dbReference type="ChEBI" id="CHEBI:456215"/>
        <dbReference type="EC" id="6.1.1.11"/>
    </reaction>
</comment>
<dbReference type="GO" id="GO:0005737">
    <property type="term" value="C:cytoplasm"/>
    <property type="evidence" value="ECO:0007669"/>
    <property type="project" value="UniProtKB-SubCell"/>
</dbReference>
<dbReference type="InterPro" id="IPR045864">
    <property type="entry name" value="aa-tRNA-synth_II/BPL/LPL"/>
</dbReference>
<sequence>MLDIALLRKDTQAVAARLKERGYTLDLDGFHTLESRRKSVQTETETLQARRNALAKQIGMLKSKGEDASTVLAESQAIPARLKTLEEELAAIQRDMQEMLLAVPNLPHASVPTGASSDDNVEVRRWSPTGSDPAPLPFEAKDHVALGEPLGLDFETAVKLSGARFTMMRGPIARLHRALAQFMLDLQTGEHGYTECYTPYIVNTATLLGTGQLPKFKDDMFWVTKGGESVDENGNVIPREDLYLISTSEITLTNTVRGEIVSADALPIKLTAHTPCFRSEAGSAGRDTRGMIRQHQFDKVEMVQIAHPERSYDALEEMAGHAETVLQRLGLPYRVMLLCTGDMGFGAAKTYDLEVWLPAQSAYREISSVSNCEAFQARRLQARFRNAQGKPELLHTLNGSGLAVGRTLVAVLENYQQADGSIIVPEALRPYMGGLERLA</sequence>
<comment type="domain">
    <text evidence="12">Consists of two distinct domains, a catalytic core and a N-terminal extension that is involved in tRNA binding.</text>
</comment>
<dbReference type="GO" id="GO:0004828">
    <property type="term" value="F:serine-tRNA ligase activity"/>
    <property type="evidence" value="ECO:0007669"/>
    <property type="project" value="UniProtKB-UniRule"/>
</dbReference>
<feature type="binding site" evidence="12">
    <location>
        <begin position="247"/>
        <end position="249"/>
    </location>
    <ligand>
        <name>L-serine</name>
        <dbReference type="ChEBI" id="CHEBI:33384"/>
    </ligand>
</feature>
<dbReference type="Gene3D" id="1.10.287.40">
    <property type="entry name" value="Serine-tRNA synthetase, tRNA binding domain"/>
    <property type="match status" value="1"/>
</dbReference>
<feature type="domain" description="Aminoacyl-transfer RNA synthetases class-II family profile" evidence="15">
    <location>
        <begin position="174"/>
        <end position="425"/>
    </location>
</feature>
<evidence type="ECO:0000256" key="1">
    <source>
        <dbReference type="ARBA" id="ARBA00004496"/>
    </source>
</evidence>
<comment type="function">
    <text evidence="12">Catalyzes the attachment of serine to tRNA(Ser). Is also able to aminoacylate tRNA(Sec) with serine, to form the misacylated tRNA L-seryl-tRNA(Sec), which will be further converted into selenocysteinyl-tRNA(Sec).</text>
</comment>